<gene>
    <name evidence="2" type="ORF">Pan241w_21180</name>
</gene>
<organism evidence="2 3">
    <name type="scientific">Gimesia alba</name>
    <dbReference type="NCBI Taxonomy" id="2527973"/>
    <lineage>
        <taxon>Bacteria</taxon>
        <taxon>Pseudomonadati</taxon>
        <taxon>Planctomycetota</taxon>
        <taxon>Planctomycetia</taxon>
        <taxon>Planctomycetales</taxon>
        <taxon>Planctomycetaceae</taxon>
        <taxon>Gimesia</taxon>
    </lineage>
</organism>
<name>A0A517RDT7_9PLAN</name>
<keyword evidence="1" id="KW-0812">Transmembrane</keyword>
<keyword evidence="1" id="KW-0472">Membrane</keyword>
<sequence length="315" mass="35137">MDKTNQHQNQFKDRPVQGKPSWLRWLFPFFLIGGNLLFASFLVLMRGAGLIHIEQSFLPLLTIGSLLSCVSAGTLLVIRFFRLTNLSSGQKRGLTLALVLPVLAGMLAVLPQIGLNLTGILFFSLAYFLAFAGVLEVIDREGASWQKPECLPFSKPGEDNLISQESDLPDLDQSVAESELQDTEENNEALFEALLEQANPAQEMPEAGESRENCSQWMNRSQDPDGYEVIEGGTLVEFAKHQKVCVVHIGLFPPVEGELQVVCAFEFGMAVRARVLERRGYGISVEVKRTYDLEHAFEIEMNYRITNQALNEDVA</sequence>
<dbReference type="Proteomes" id="UP000317171">
    <property type="component" value="Chromosome"/>
</dbReference>
<dbReference type="EMBL" id="CP036269">
    <property type="protein sequence ID" value="QDT42037.1"/>
    <property type="molecule type" value="Genomic_DNA"/>
</dbReference>
<feature type="transmembrane region" description="Helical" evidence="1">
    <location>
        <begin position="119"/>
        <end position="138"/>
    </location>
</feature>
<evidence type="ECO:0000313" key="3">
    <source>
        <dbReference type="Proteomes" id="UP000317171"/>
    </source>
</evidence>
<reference evidence="2 3" key="1">
    <citation type="submission" date="2019-02" db="EMBL/GenBank/DDBJ databases">
        <title>Deep-cultivation of Planctomycetes and their phenomic and genomic characterization uncovers novel biology.</title>
        <authorList>
            <person name="Wiegand S."/>
            <person name="Jogler M."/>
            <person name="Boedeker C."/>
            <person name="Pinto D."/>
            <person name="Vollmers J."/>
            <person name="Rivas-Marin E."/>
            <person name="Kohn T."/>
            <person name="Peeters S.H."/>
            <person name="Heuer A."/>
            <person name="Rast P."/>
            <person name="Oberbeckmann S."/>
            <person name="Bunk B."/>
            <person name="Jeske O."/>
            <person name="Meyerdierks A."/>
            <person name="Storesund J.E."/>
            <person name="Kallscheuer N."/>
            <person name="Luecker S."/>
            <person name="Lage O.M."/>
            <person name="Pohl T."/>
            <person name="Merkel B.J."/>
            <person name="Hornburger P."/>
            <person name="Mueller R.-W."/>
            <person name="Bruemmer F."/>
            <person name="Labrenz M."/>
            <person name="Spormann A.M."/>
            <person name="Op den Camp H."/>
            <person name="Overmann J."/>
            <person name="Amann R."/>
            <person name="Jetten M.S.M."/>
            <person name="Mascher T."/>
            <person name="Medema M.H."/>
            <person name="Devos D.P."/>
            <person name="Kaster A.-K."/>
            <person name="Ovreas L."/>
            <person name="Rohde M."/>
            <person name="Galperin M.Y."/>
            <person name="Jogler C."/>
        </authorList>
    </citation>
    <scope>NUCLEOTIDE SEQUENCE [LARGE SCALE GENOMIC DNA]</scope>
    <source>
        <strain evidence="2 3">Pan241w</strain>
    </source>
</reference>
<keyword evidence="3" id="KW-1185">Reference proteome</keyword>
<dbReference type="OrthoDB" id="259195at2"/>
<dbReference type="RefSeq" id="WP_145214567.1">
    <property type="nucleotide sequence ID" value="NZ_CP036269.1"/>
</dbReference>
<feature type="transmembrane region" description="Helical" evidence="1">
    <location>
        <begin position="93"/>
        <end position="113"/>
    </location>
</feature>
<protein>
    <submittedName>
        <fullName evidence="2">Uncharacterized protein</fullName>
    </submittedName>
</protein>
<evidence type="ECO:0000256" key="1">
    <source>
        <dbReference type="SAM" id="Phobius"/>
    </source>
</evidence>
<accession>A0A517RDT7</accession>
<keyword evidence="1" id="KW-1133">Transmembrane helix</keyword>
<dbReference type="KEGG" id="gaz:Pan241w_21180"/>
<feature type="transmembrane region" description="Helical" evidence="1">
    <location>
        <begin position="57"/>
        <end position="81"/>
    </location>
</feature>
<feature type="transmembrane region" description="Helical" evidence="1">
    <location>
        <begin position="21"/>
        <end position="45"/>
    </location>
</feature>
<evidence type="ECO:0000313" key="2">
    <source>
        <dbReference type="EMBL" id="QDT42037.1"/>
    </source>
</evidence>
<dbReference type="AlphaFoldDB" id="A0A517RDT7"/>
<proteinExistence type="predicted"/>